<sequence>MPSKPTCSGVFPVRLSMPPSDVTFRRTSSAPPAAAIFWSTSNPVAAMVPGSTNSLDTCMASLGGPSLLASGRSNGFMDTRNPPSRVCTAGPRLRPRSGTTDGGAAFLGDSLLGVTGCLSFLLSSSTSSSFLRNSTVTISSSALRRCCRSTAFGDFFPPLVINASMASICAAMESSSRSTSR</sequence>
<evidence type="ECO:0000313" key="1">
    <source>
        <dbReference type="EMBL" id="JAD40132.1"/>
    </source>
</evidence>
<proteinExistence type="predicted"/>
<accession>A0A0A8ZZD7</accession>
<reference evidence="1" key="2">
    <citation type="journal article" date="2015" name="Data Brief">
        <title>Shoot transcriptome of the giant reed, Arundo donax.</title>
        <authorList>
            <person name="Barrero R.A."/>
            <person name="Guerrero F.D."/>
            <person name="Moolhuijzen P."/>
            <person name="Goolsby J.A."/>
            <person name="Tidwell J."/>
            <person name="Bellgard S.E."/>
            <person name="Bellgard M.I."/>
        </authorList>
    </citation>
    <scope>NUCLEOTIDE SEQUENCE</scope>
    <source>
        <tissue evidence="1">Shoot tissue taken approximately 20 cm above the soil surface</tissue>
    </source>
</reference>
<organism evidence="1">
    <name type="scientific">Arundo donax</name>
    <name type="common">Giant reed</name>
    <name type="synonym">Donax arundinaceus</name>
    <dbReference type="NCBI Taxonomy" id="35708"/>
    <lineage>
        <taxon>Eukaryota</taxon>
        <taxon>Viridiplantae</taxon>
        <taxon>Streptophyta</taxon>
        <taxon>Embryophyta</taxon>
        <taxon>Tracheophyta</taxon>
        <taxon>Spermatophyta</taxon>
        <taxon>Magnoliopsida</taxon>
        <taxon>Liliopsida</taxon>
        <taxon>Poales</taxon>
        <taxon>Poaceae</taxon>
        <taxon>PACMAD clade</taxon>
        <taxon>Arundinoideae</taxon>
        <taxon>Arundineae</taxon>
        <taxon>Arundo</taxon>
    </lineage>
</organism>
<reference evidence="1" key="1">
    <citation type="submission" date="2014-09" db="EMBL/GenBank/DDBJ databases">
        <authorList>
            <person name="Magalhaes I.L.F."/>
            <person name="Oliveira U."/>
            <person name="Santos F.R."/>
            <person name="Vidigal T.H.D.A."/>
            <person name="Brescovit A.D."/>
            <person name="Santos A.J."/>
        </authorList>
    </citation>
    <scope>NUCLEOTIDE SEQUENCE</scope>
    <source>
        <tissue evidence="1">Shoot tissue taken approximately 20 cm above the soil surface</tissue>
    </source>
</reference>
<protein>
    <submittedName>
        <fullName evidence="1">Uncharacterized protein</fullName>
    </submittedName>
</protein>
<dbReference type="AlphaFoldDB" id="A0A0A8ZZD7"/>
<name>A0A0A8ZZD7_ARUDO</name>
<dbReference type="EMBL" id="GBRH01257763">
    <property type="protein sequence ID" value="JAD40132.1"/>
    <property type="molecule type" value="Transcribed_RNA"/>
</dbReference>